<feature type="transmembrane region" description="Helical" evidence="8">
    <location>
        <begin position="36"/>
        <end position="56"/>
    </location>
</feature>
<evidence type="ECO:0000256" key="6">
    <source>
        <dbReference type="ARBA" id="ARBA00023136"/>
    </source>
</evidence>
<evidence type="ECO:0000256" key="5">
    <source>
        <dbReference type="ARBA" id="ARBA00022989"/>
    </source>
</evidence>
<evidence type="ECO:0000256" key="1">
    <source>
        <dbReference type="ARBA" id="ARBA00004651"/>
    </source>
</evidence>
<dbReference type="GO" id="GO:0008527">
    <property type="term" value="F:taste receptor activity"/>
    <property type="evidence" value="ECO:0007669"/>
    <property type="project" value="InterPro"/>
</dbReference>
<keyword evidence="5 8" id="KW-1133">Transmembrane helix</keyword>
<comment type="similarity">
    <text evidence="2">Belongs to the insect chemoreceptor superfamily. Gustatory receptor (GR) family. Gr5a subfamily.</text>
</comment>
<name>A0A1B3P5U7_EOGHI</name>
<feature type="transmembrane region" description="Helical" evidence="8">
    <location>
        <begin position="294"/>
        <end position="316"/>
    </location>
</feature>
<keyword evidence="6 8" id="KW-0472">Membrane</keyword>
<proteinExistence type="evidence at transcript level"/>
<dbReference type="Pfam" id="PF06151">
    <property type="entry name" value="Trehalose_recp"/>
    <property type="match status" value="1"/>
</dbReference>
<evidence type="ECO:0000256" key="2">
    <source>
        <dbReference type="ARBA" id="ARBA00005327"/>
    </source>
</evidence>
<protein>
    <submittedName>
        <fullName evidence="9">Gustatory receptor</fullName>
    </submittedName>
</protein>
<dbReference type="GO" id="GO:0005886">
    <property type="term" value="C:plasma membrane"/>
    <property type="evidence" value="ECO:0007669"/>
    <property type="project" value="UniProtKB-SubCell"/>
</dbReference>
<accession>A0A1B3P5U7</accession>
<dbReference type="InterPro" id="IPR009318">
    <property type="entry name" value="Gustatory_rcpt"/>
</dbReference>
<keyword evidence="7 9" id="KW-0675">Receptor</keyword>
<feature type="transmembrane region" description="Helical" evidence="8">
    <location>
        <begin position="171"/>
        <end position="192"/>
    </location>
</feature>
<evidence type="ECO:0000256" key="3">
    <source>
        <dbReference type="ARBA" id="ARBA00022475"/>
    </source>
</evidence>
<dbReference type="AlphaFoldDB" id="A0A1B3P5U7"/>
<feature type="transmembrane region" description="Helical" evidence="8">
    <location>
        <begin position="253"/>
        <end position="274"/>
    </location>
</feature>
<evidence type="ECO:0000256" key="7">
    <source>
        <dbReference type="ARBA" id="ARBA00023170"/>
    </source>
</evidence>
<evidence type="ECO:0000313" key="9">
    <source>
        <dbReference type="EMBL" id="AOG12972.1"/>
    </source>
</evidence>
<comment type="subcellular location">
    <subcellularLocation>
        <location evidence="1">Cell membrane</location>
        <topology evidence="1">Multi-pass membrane protein</topology>
    </subcellularLocation>
</comment>
<feature type="transmembrane region" description="Helical" evidence="8">
    <location>
        <begin position="68"/>
        <end position="85"/>
    </location>
</feature>
<organism evidence="9">
    <name type="scientific">Eogystia hippophaecolus</name>
    <name type="common">Moth</name>
    <name type="synonym">Holcocerus hippophaecolus</name>
    <dbReference type="NCBI Taxonomy" id="1206364"/>
    <lineage>
        <taxon>Eukaryota</taxon>
        <taxon>Metazoa</taxon>
        <taxon>Ecdysozoa</taxon>
        <taxon>Arthropoda</taxon>
        <taxon>Hexapoda</taxon>
        <taxon>Insecta</taxon>
        <taxon>Pterygota</taxon>
        <taxon>Neoptera</taxon>
        <taxon>Endopterygota</taxon>
        <taxon>Lepidoptera</taxon>
        <taxon>Glossata</taxon>
        <taxon>Ditrysia</taxon>
        <taxon>Cossoidea</taxon>
        <taxon>Cossidae</taxon>
        <taxon>Cossinae</taxon>
        <taxon>Eogystia</taxon>
    </lineage>
</organism>
<reference evidence="9" key="1">
    <citation type="journal article" date="2016" name="BMC Genomics">
        <title>Antennal transcriptome analysis and expression profiles of odorant binding proteins in Eogystia hippophaecolus (Lepidoptera: Cossidae).</title>
        <authorList>
            <person name="Hu P."/>
            <person name="Tao J."/>
            <person name="Cui M."/>
            <person name="Gao C."/>
            <person name="Lu P."/>
            <person name="Luo Y."/>
        </authorList>
    </citation>
    <scope>NUCLEOTIDE SEQUENCE</scope>
</reference>
<dbReference type="EMBL" id="KX656023">
    <property type="protein sequence ID" value="AOG12972.1"/>
    <property type="molecule type" value="mRNA"/>
</dbReference>
<feature type="transmembrane region" description="Helical" evidence="8">
    <location>
        <begin position="120"/>
        <end position="141"/>
    </location>
</feature>
<evidence type="ECO:0000256" key="8">
    <source>
        <dbReference type="SAM" id="Phobius"/>
    </source>
</evidence>
<evidence type="ECO:0000256" key="4">
    <source>
        <dbReference type="ARBA" id="ARBA00022692"/>
    </source>
</evidence>
<dbReference type="PANTHER" id="PTHR21421:SF29">
    <property type="entry name" value="GUSTATORY RECEPTOR 5A FOR TREHALOSE-RELATED"/>
    <property type="match status" value="1"/>
</dbReference>
<keyword evidence="4 8" id="KW-0812">Transmembrane</keyword>
<dbReference type="PANTHER" id="PTHR21421">
    <property type="entry name" value="GUSTATORY RECEPTOR"/>
    <property type="match status" value="1"/>
</dbReference>
<sequence>MPDFKSVDDFVRTISELLAYLSWSGIAWNRSILQQLWSIFLIGSFIIYSMCCVSKLTNLRNFHQTTSLIGHFIIYFTLCITLLGFRRLRNLWPSLSALWTTTEYNMANLIKPDKLLRKRMLCVTAVSLFITILENILRFSVGSDFINKTFLEAFQQYAIHMNTSILNANNYTIFKGMFLSVITLISSILWNLREMVLILFSIGLTSKQRRVNKIIQNFCMGDTFMGSANLRRSRRIRENYANYMTLVRAVNNAIGPLIAMSCVGNMFFIVRSIYMGIDTRTYNFVPANERLLQTFSLVFLCVRTFIVLLTASNLNCQSQAALQYLKNVDTRNYNLEIRRLEFQIRKDAMGLNVMGYFTLNRTFILKAISTIITYELILAQYENRMREQYDYHNNK</sequence>
<dbReference type="GO" id="GO:0050916">
    <property type="term" value="P:sensory perception of sweet taste"/>
    <property type="evidence" value="ECO:0007669"/>
    <property type="project" value="UniProtKB-ARBA"/>
</dbReference>
<keyword evidence="3" id="KW-1003">Cell membrane</keyword>